<evidence type="ECO:0000256" key="2">
    <source>
        <dbReference type="SAM" id="Phobius"/>
    </source>
</evidence>
<feature type="region of interest" description="Disordered" evidence="1">
    <location>
        <begin position="49"/>
        <end position="156"/>
    </location>
</feature>
<feature type="transmembrane region" description="Helical" evidence="2">
    <location>
        <begin position="205"/>
        <end position="226"/>
    </location>
</feature>
<keyword evidence="2" id="KW-0472">Membrane</keyword>
<gene>
    <name evidence="4" type="ORF">K7432_011064</name>
</gene>
<feature type="chain" id="PRO_5046027435" description="Mid2 domain-containing protein" evidence="3">
    <location>
        <begin position="22"/>
        <end position="273"/>
    </location>
</feature>
<feature type="signal peptide" evidence="3">
    <location>
        <begin position="1"/>
        <end position="21"/>
    </location>
</feature>
<proteinExistence type="predicted"/>
<comment type="caution">
    <text evidence="4">The sequence shown here is derived from an EMBL/GenBank/DDBJ whole genome shotgun (WGS) entry which is preliminary data.</text>
</comment>
<protein>
    <recommendedName>
        <fullName evidence="6">Mid2 domain-containing protein</fullName>
    </recommendedName>
</protein>
<dbReference type="EMBL" id="JASJQH010000819">
    <property type="protein sequence ID" value="KAK9762821.1"/>
    <property type="molecule type" value="Genomic_DNA"/>
</dbReference>
<evidence type="ECO:0000256" key="3">
    <source>
        <dbReference type="SAM" id="SignalP"/>
    </source>
</evidence>
<organism evidence="4 5">
    <name type="scientific">Basidiobolus ranarum</name>
    <dbReference type="NCBI Taxonomy" id="34480"/>
    <lineage>
        <taxon>Eukaryota</taxon>
        <taxon>Fungi</taxon>
        <taxon>Fungi incertae sedis</taxon>
        <taxon>Zoopagomycota</taxon>
        <taxon>Entomophthoromycotina</taxon>
        <taxon>Basidiobolomycetes</taxon>
        <taxon>Basidiobolales</taxon>
        <taxon>Basidiobolaceae</taxon>
        <taxon>Basidiobolus</taxon>
    </lineage>
</organism>
<accession>A0ABR2WMY5</accession>
<dbReference type="PROSITE" id="PS51257">
    <property type="entry name" value="PROKAR_LIPOPROTEIN"/>
    <property type="match status" value="1"/>
</dbReference>
<feature type="compositionally biased region" description="Pro residues" evidence="1">
    <location>
        <begin position="68"/>
        <end position="106"/>
    </location>
</feature>
<evidence type="ECO:0008006" key="6">
    <source>
        <dbReference type="Google" id="ProtNLM"/>
    </source>
</evidence>
<sequence length="273" mass="28594">MSRTHRLSMFMLVLLLSCSLALNVSRREFLDNPQFLAAGLPADTGSIAGVANVPDPAPSTPSVDPGPSSVPPVVTPPSETPKPTPTPTPEPTKPTPTPEPTKPTPTPGVTSTPPTTPPPNTKPTSNDPEPTKPTNPTPGTTPPVPTPGSTAKPPTTKYSSIMVTVTNSNGSKVTSVSTTSSVETDIPSDPPAKQEGSDSGSSKTVMTVGIVVGCVVVLSAVGIWVFRKWKLKPSRNFKDKINSDTDNFFSPPAHSTVSNRDRDAVFLRELNES</sequence>
<feature type="compositionally biased region" description="Pro residues" evidence="1">
    <location>
        <begin position="131"/>
        <end position="146"/>
    </location>
</feature>
<dbReference type="PRINTS" id="PR01217">
    <property type="entry name" value="PRICHEXTENSN"/>
</dbReference>
<evidence type="ECO:0000256" key="1">
    <source>
        <dbReference type="SAM" id="MobiDB-lite"/>
    </source>
</evidence>
<feature type="region of interest" description="Disordered" evidence="1">
    <location>
        <begin position="170"/>
        <end position="202"/>
    </location>
</feature>
<keyword evidence="3" id="KW-0732">Signal</keyword>
<keyword evidence="5" id="KW-1185">Reference proteome</keyword>
<evidence type="ECO:0000313" key="5">
    <source>
        <dbReference type="Proteomes" id="UP001479436"/>
    </source>
</evidence>
<name>A0ABR2WMY5_9FUNG</name>
<feature type="compositionally biased region" description="Low complexity" evidence="1">
    <location>
        <begin position="170"/>
        <end position="184"/>
    </location>
</feature>
<keyword evidence="2" id="KW-0812">Transmembrane</keyword>
<reference evidence="4 5" key="1">
    <citation type="submission" date="2023-04" db="EMBL/GenBank/DDBJ databases">
        <title>Genome of Basidiobolus ranarum AG-B5.</title>
        <authorList>
            <person name="Stajich J.E."/>
            <person name="Carter-House D."/>
            <person name="Gryganskyi A."/>
        </authorList>
    </citation>
    <scope>NUCLEOTIDE SEQUENCE [LARGE SCALE GENOMIC DNA]</scope>
    <source>
        <strain evidence="4 5">AG-B5</strain>
    </source>
</reference>
<evidence type="ECO:0000313" key="4">
    <source>
        <dbReference type="EMBL" id="KAK9762821.1"/>
    </source>
</evidence>
<dbReference type="Proteomes" id="UP001479436">
    <property type="component" value="Unassembled WGS sequence"/>
</dbReference>
<keyword evidence="2" id="KW-1133">Transmembrane helix</keyword>